<keyword evidence="8" id="KW-1185">Reference proteome</keyword>
<evidence type="ECO:0000313" key="7">
    <source>
        <dbReference type="EMBL" id="UYV76929.1"/>
    </source>
</evidence>
<name>A0ABY6L7U3_9ARAC</name>
<proteinExistence type="inferred from homology"/>
<evidence type="ECO:0000256" key="4">
    <source>
        <dbReference type="ARBA" id="ARBA00035299"/>
    </source>
</evidence>
<dbReference type="PANTHER" id="PTHR12934">
    <property type="entry name" value="50S RIBOSOMAL PROTEIN L15"/>
    <property type="match status" value="1"/>
</dbReference>
<reference evidence="7 8" key="1">
    <citation type="submission" date="2022-01" db="EMBL/GenBank/DDBJ databases">
        <title>A chromosomal length assembly of Cordylochernes scorpioides.</title>
        <authorList>
            <person name="Zeh D."/>
            <person name="Zeh J."/>
        </authorList>
    </citation>
    <scope>NUCLEOTIDE SEQUENCE [LARGE SCALE GENOMIC DNA]</scope>
    <source>
        <strain evidence="7">IN4F17</strain>
        <tissue evidence="7">Whole Body</tissue>
    </source>
</reference>
<evidence type="ECO:0000256" key="2">
    <source>
        <dbReference type="ARBA" id="ARBA00022980"/>
    </source>
</evidence>
<gene>
    <name evidence="7" type="ORF">LAZ67_14002441</name>
</gene>
<keyword evidence="2" id="KW-0689">Ribosomal protein</keyword>
<evidence type="ECO:0000313" key="8">
    <source>
        <dbReference type="Proteomes" id="UP001235939"/>
    </source>
</evidence>
<dbReference type="SUPFAM" id="SSF52080">
    <property type="entry name" value="Ribosomal proteins L15p and L18e"/>
    <property type="match status" value="1"/>
</dbReference>
<comment type="similarity">
    <text evidence="1">Belongs to the universal ribosomal protein uL15 family.</text>
</comment>
<dbReference type="Pfam" id="PF00828">
    <property type="entry name" value="Ribosomal_L27A"/>
    <property type="match status" value="1"/>
</dbReference>
<dbReference type="PANTHER" id="PTHR12934:SF11">
    <property type="entry name" value="LARGE RIBOSOMAL SUBUNIT PROTEIN UL15M"/>
    <property type="match status" value="1"/>
</dbReference>
<dbReference type="Proteomes" id="UP001235939">
    <property type="component" value="Chromosome 14"/>
</dbReference>
<evidence type="ECO:0000256" key="1">
    <source>
        <dbReference type="ARBA" id="ARBA00007320"/>
    </source>
</evidence>
<evidence type="ECO:0000259" key="6">
    <source>
        <dbReference type="Pfam" id="PF00828"/>
    </source>
</evidence>
<dbReference type="InterPro" id="IPR036227">
    <property type="entry name" value="Ribosomal_uL15/eL18_sf"/>
</dbReference>
<protein>
    <recommendedName>
        <fullName evidence="4">Large ribosomal subunit protein uL15m</fullName>
    </recommendedName>
    <alternativeName>
        <fullName evidence="5">39S ribosomal protein L15, mitochondrial</fullName>
    </alternativeName>
</protein>
<dbReference type="InterPro" id="IPR021131">
    <property type="entry name" value="Ribosomal_uL15/eL18"/>
</dbReference>
<evidence type="ECO:0000256" key="3">
    <source>
        <dbReference type="ARBA" id="ARBA00023274"/>
    </source>
</evidence>
<organism evidence="7 8">
    <name type="scientific">Cordylochernes scorpioides</name>
    <dbReference type="NCBI Taxonomy" id="51811"/>
    <lineage>
        <taxon>Eukaryota</taxon>
        <taxon>Metazoa</taxon>
        <taxon>Ecdysozoa</taxon>
        <taxon>Arthropoda</taxon>
        <taxon>Chelicerata</taxon>
        <taxon>Arachnida</taxon>
        <taxon>Pseudoscorpiones</taxon>
        <taxon>Cheliferoidea</taxon>
        <taxon>Chernetidae</taxon>
        <taxon>Cordylochernes</taxon>
    </lineage>
</organism>
<feature type="domain" description="Large ribosomal subunit protein uL15/eL18" evidence="6">
    <location>
        <begin position="90"/>
        <end position="170"/>
    </location>
</feature>
<accession>A0ABY6L7U3</accession>
<dbReference type="InterPro" id="IPR005749">
    <property type="entry name" value="Ribosomal_uL15_bac-type"/>
</dbReference>
<evidence type="ECO:0000256" key="5">
    <source>
        <dbReference type="ARBA" id="ARBA00035423"/>
    </source>
</evidence>
<keyword evidence="3" id="KW-0687">Ribonucleoprotein</keyword>
<sequence>MAAKNVTQKALTMISRLPRVSLYNIANPVFEKKPSSFHVYGKKRNWGQKGRRQRGYMYYLGYEGGQTPWWYKIPYEPYNKDHHLKRSYPPISLGLLQLLVDTNRIDPSKPIDMTSLSNTKIFKMSPLNRDFGFQLTDEGLDTFKAKVHIEVQYAKEHVIAAIERNGGTITLAYYDATSVWAASDPAKYFAHGRPIPRRELPPQNAIELYTSAESRGYLADPEKIAEHRMVLAQKYGYTLPDLSTDPQSDMLLMRKDPRQVFHGLEPGWYVNLKEKKILRPTDPDLAKYYQS</sequence>
<dbReference type="EMBL" id="CP092876">
    <property type="protein sequence ID" value="UYV76929.1"/>
    <property type="molecule type" value="Genomic_DNA"/>
</dbReference>